<dbReference type="EMBL" id="AP023416">
    <property type="protein sequence ID" value="BCK80023.1"/>
    <property type="molecule type" value="Genomic_DNA"/>
</dbReference>
<gene>
    <name evidence="1" type="ORF">MM35RIKEN_22150</name>
</gene>
<dbReference type="InterPro" id="IPR008577">
    <property type="entry name" value="DUF859"/>
</dbReference>
<evidence type="ECO:0000313" key="2">
    <source>
        <dbReference type="Proteomes" id="UP000681343"/>
    </source>
</evidence>
<geneLocation type="plasmid" evidence="1 2">
    <name>pMM35_01</name>
</geneLocation>
<accession>A0A810Q5S0</accession>
<name>A0A810Q5S0_9FIRM</name>
<evidence type="ECO:0000313" key="1">
    <source>
        <dbReference type="EMBL" id="BCK80023.1"/>
    </source>
</evidence>
<dbReference type="RefSeq" id="WP_212821855.1">
    <property type="nucleotide sequence ID" value="NZ_AP023416.1"/>
</dbReference>
<keyword evidence="2" id="KW-1185">Reference proteome</keyword>
<keyword evidence="1" id="KW-0614">Plasmid</keyword>
<dbReference type="KEGG" id="vfa:MM35RIKEN_22150"/>
<proteinExistence type="predicted"/>
<reference evidence="1" key="1">
    <citation type="submission" date="2020-09" db="EMBL/GenBank/DDBJ databases">
        <title>New species isolated from human feces.</title>
        <authorList>
            <person name="Kitahara M."/>
            <person name="Shigeno Y."/>
            <person name="Shime M."/>
            <person name="Matsumoto Y."/>
            <person name="Nakamura S."/>
            <person name="Motooka D."/>
            <person name="Fukuoka S."/>
            <person name="Nishikawa H."/>
            <person name="Benno Y."/>
        </authorList>
    </citation>
    <scope>NUCLEOTIDE SEQUENCE</scope>
    <source>
        <strain evidence="1">MM35</strain>
        <plasmid evidence="1">pMM35_01</plasmid>
    </source>
</reference>
<dbReference type="Pfam" id="PF05895">
    <property type="entry name" value="DUF859"/>
    <property type="match status" value="1"/>
</dbReference>
<organism evidence="1 2">
    <name type="scientific">Vescimonas fastidiosa</name>
    <dbReference type="NCBI Taxonomy" id="2714353"/>
    <lineage>
        <taxon>Bacteria</taxon>
        <taxon>Bacillati</taxon>
        <taxon>Bacillota</taxon>
        <taxon>Clostridia</taxon>
        <taxon>Eubacteriales</taxon>
        <taxon>Oscillospiraceae</taxon>
        <taxon>Vescimonas</taxon>
    </lineage>
</organism>
<dbReference type="Proteomes" id="UP000681343">
    <property type="component" value="Plasmid pMM35_01"/>
</dbReference>
<protein>
    <submittedName>
        <fullName evidence="1">Uncharacterized protein</fullName>
    </submittedName>
</protein>
<sequence length="612" mass="64497">MGETIKTDVKYKSYFWVKWEVQEQDTASNKSTIAWSCGLSPGEQYYTNAIRMSAVTIGGVEVYAGGTYSDITDYKDRTFGSGTLEVEHDGDGSKTLVVGAFSGWLYGNGDYNASSRSFALPTIPRATTPGIGGVTMGETAHISLPRASGGFTHTLRYVFGGAAETIATGVATGYDWLVPESLAAQIPNAASGKGTLTCETYSGSTCIGTKSVTFTASVPGSMKPTVLSGWAAVSYDNSGTAAENMAAWVQGYSKAKATFDGSKVTCRQGAGVSKFSITYLGKTTAGNPCRTETISTTGATVRCTVTDSRGLTAWEDFSISLLEYAPPALVGADLFRSDGEGVAADGGAHIAGVARARYSELGGLNSVTLKGYWKSVGGGYGAGETLTVGAVGLVTGDVEISADRSYIALLVLTDSLGNSARYEENIPTEKVAFHLKEGGKGAAFGKAAETEGLLELAEDWHLKLTGATDLNAAAEKIAVLDPGGVVRYRTKAELLGDLAADYIVEQGVSGIWTYRKWAGGILEYWGKEQGFTLEDGWHRSPAAPLAVVNAENSTVTVTSWYGTDDNRAARPNIITCGGLYEDGSVSVYDRNPDGTPGTGPRAYYYHVNARWK</sequence>
<dbReference type="AlphaFoldDB" id="A0A810Q5S0"/>